<evidence type="ECO:0000313" key="2">
    <source>
        <dbReference type="Proteomes" id="UP001055879"/>
    </source>
</evidence>
<protein>
    <submittedName>
        <fullName evidence="1">Uncharacterized protein</fullName>
    </submittedName>
</protein>
<dbReference type="EMBL" id="CM042063">
    <property type="protein sequence ID" value="KAI3668120.1"/>
    <property type="molecule type" value="Genomic_DNA"/>
</dbReference>
<reference evidence="1 2" key="2">
    <citation type="journal article" date="2022" name="Mol. Ecol. Resour.">
        <title>The genomes of chicory, endive, great burdock and yacon provide insights into Asteraceae paleo-polyploidization history and plant inulin production.</title>
        <authorList>
            <person name="Fan W."/>
            <person name="Wang S."/>
            <person name="Wang H."/>
            <person name="Wang A."/>
            <person name="Jiang F."/>
            <person name="Liu H."/>
            <person name="Zhao H."/>
            <person name="Xu D."/>
            <person name="Zhang Y."/>
        </authorList>
    </citation>
    <scope>NUCLEOTIDE SEQUENCE [LARGE SCALE GENOMIC DNA]</scope>
    <source>
        <strain evidence="2">cv. Niubang</strain>
    </source>
</reference>
<proteinExistence type="predicted"/>
<sequence>MEKSFIIHYLFIFVILTCSCALITYWCFPDHKWRVHVMSDISDNIVAHIKSGDDDLGSHTLPFNGEYEWSFCNRVDGKTLFYGYFWWGSRYQTLALFDNNILDICAVPAFTNSDCYWSIRPDGFYASPSNSPLGDDNWQFIKSWG</sequence>
<reference evidence="2" key="1">
    <citation type="journal article" date="2022" name="Mol. Ecol. Resour.">
        <title>The genomes of chicory, endive, great burdock and yacon provide insights into Asteraceae palaeo-polyploidization history and plant inulin production.</title>
        <authorList>
            <person name="Fan W."/>
            <person name="Wang S."/>
            <person name="Wang H."/>
            <person name="Wang A."/>
            <person name="Jiang F."/>
            <person name="Liu H."/>
            <person name="Zhao H."/>
            <person name="Xu D."/>
            <person name="Zhang Y."/>
        </authorList>
    </citation>
    <scope>NUCLEOTIDE SEQUENCE [LARGE SCALE GENOMIC DNA]</scope>
    <source>
        <strain evidence="2">cv. Niubang</strain>
    </source>
</reference>
<name>A0ACB8XJT7_ARCLA</name>
<organism evidence="1 2">
    <name type="scientific">Arctium lappa</name>
    <name type="common">Greater burdock</name>
    <name type="synonym">Lappa major</name>
    <dbReference type="NCBI Taxonomy" id="4217"/>
    <lineage>
        <taxon>Eukaryota</taxon>
        <taxon>Viridiplantae</taxon>
        <taxon>Streptophyta</taxon>
        <taxon>Embryophyta</taxon>
        <taxon>Tracheophyta</taxon>
        <taxon>Spermatophyta</taxon>
        <taxon>Magnoliopsida</taxon>
        <taxon>eudicotyledons</taxon>
        <taxon>Gunneridae</taxon>
        <taxon>Pentapetalae</taxon>
        <taxon>asterids</taxon>
        <taxon>campanulids</taxon>
        <taxon>Asterales</taxon>
        <taxon>Asteraceae</taxon>
        <taxon>Carduoideae</taxon>
        <taxon>Cardueae</taxon>
        <taxon>Arctiinae</taxon>
        <taxon>Arctium</taxon>
    </lineage>
</organism>
<dbReference type="Proteomes" id="UP001055879">
    <property type="component" value="Linkage Group LG17"/>
</dbReference>
<keyword evidence="2" id="KW-1185">Reference proteome</keyword>
<evidence type="ECO:0000313" key="1">
    <source>
        <dbReference type="EMBL" id="KAI3668120.1"/>
    </source>
</evidence>
<gene>
    <name evidence="1" type="ORF">L6452_43197</name>
</gene>
<accession>A0ACB8XJT7</accession>
<comment type="caution">
    <text evidence="1">The sequence shown here is derived from an EMBL/GenBank/DDBJ whole genome shotgun (WGS) entry which is preliminary data.</text>
</comment>